<dbReference type="PRINTS" id="PR00996">
    <property type="entry name" value="CHERMTFRASE"/>
</dbReference>
<evidence type="ECO:0000313" key="7">
    <source>
        <dbReference type="Proteomes" id="UP000321353"/>
    </source>
</evidence>
<evidence type="ECO:0000259" key="5">
    <source>
        <dbReference type="PROSITE" id="PS50123"/>
    </source>
</evidence>
<dbReference type="EC" id="2.1.1.80" evidence="6"/>
<gene>
    <name evidence="6" type="primary">cheR2_1</name>
    <name evidence="6" type="ORF">Mal15_26750</name>
</gene>
<evidence type="ECO:0000256" key="2">
    <source>
        <dbReference type="ARBA" id="ARBA00022679"/>
    </source>
</evidence>
<evidence type="ECO:0000313" key="6">
    <source>
        <dbReference type="EMBL" id="QEF98620.1"/>
    </source>
</evidence>
<dbReference type="InterPro" id="IPR000780">
    <property type="entry name" value="CheR_MeTrfase"/>
</dbReference>
<dbReference type="RefSeq" id="WP_147868134.1">
    <property type="nucleotide sequence ID" value="NZ_CP036264.1"/>
</dbReference>
<dbReference type="Gene3D" id="3.40.50.150">
    <property type="entry name" value="Vaccinia Virus protein VP39"/>
    <property type="match status" value="1"/>
</dbReference>
<evidence type="ECO:0000256" key="4">
    <source>
        <dbReference type="SAM" id="MobiDB-lite"/>
    </source>
</evidence>
<dbReference type="Proteomes" id="UP000321353">
    <property type="component" value="Chromosome"/>
</dbReference>
<dbReference type="KEGG" id="smam:Mal15_26750"/>
<sequence length="507" mass="56505">MDAAENDPEFRNLLKWLTKHTGIKFREDQLRYTMATLQQLMKRAGVGRYAEFRLTLAKRPPLLSDCIDQLTVGETYFFREPQHFEFIRHTVLPELRLRRGPLEPIRAWSAGCASGEEAYSLAIVFTQEHVSSASTILATDLSNTALEKARRAEFRPWSFRGEASDVVRSFASVSGDRYTLNERIKRRVRFHRLNLAVNTYPSPASGTCDMDLILCRNVLIYFGSETVGEISRRLYQCLAPGGWLITASGDPQLAGHAEFEVVSSDLGVFYRRRLEVPRQSSQPAGDTFRVQRPGDATTGESNVTSNRPETASQQKALAVTSTPSRSRGVFAKRAPGEVTPTTPAGKIAAAVAALDAGDFARADRLTEDLVDHSEACLVRIKAVAAIDPRRATEICRMATVRHPLVEELHYLYGVLLSDADQPLMALESIRKAIFLNRSSVMSHFLFASIQLRRGQYDSARKHFRRVCELCALGDADDVLPLSNGETVSEIAVAAQSQLSRIELRRDS</sequence>
<dbReference type="GO" id="GO:0032259">
    <property type="term" value="P:methylation"/>
    <property type="evidence" value="ECO:0007669"/>
    <property type="project" value="UniProtKB-KW"/>
</dbReference>
<dbReference type="InterPro" id="IPR050903">
    <property type="entry name" value="Bact_Chemotaxis_MeTrfase"/>
</dbReference>
<dbReference type="EMBL" id="CP036264">
    <property type="protein sequence ID" value="QEF98620.1"/>
    <property type="molecule type" value="Genomic_DNA"/>
</dbReference>
<keyword evidence="3" id="KW-0949">S-adenosyl-L-methionine</keyword>
<dbReference type="Gene3D" id="1.25.40.10">
    <property type="entry name" value="Tetratricopeptide repeat domain"/>
    <property type="match status" value="1"/>
</dbReference>
<feature type="domain" description="CheR-type methyltransferase" evidence="5">
    <location>
        <begin position="1"/>
        <end position="275"/>
    </location>
</feature>
<evidence type="ECO:0000256" key="1">
    <source>
        <dbReference type="ARBA" id="ARBA00022603"/>
    </source>
</evidence>
<dbReference type="Pfam" id="PF01739">
    <property type="entry name" value="CheR"/>
    <property type="match status" value="1"/>
</dbReference>
<reference evidence="6 7" key="1">
    <citation type="submission" date="2019-02" db="EMBL/GenBank/DDBJ databases">
        <title>Planctomycetal bacteria perform biofilm scaping via a novel small molecule.</title>
        <authorList>
            <person name="Jeske O."/>
            <person name="Boedeker C."/>
            <person name="Wiegand S."/>
            <person name="Breitling P."/>
            <person name="Kallscheuer N."/>
            <person name="Jogler M."/>
            <person name="Rohde M."/>
            <person name="Petersen J."/>
            <person name="Medema M.H."/>
            <person name="Surup F."/>
            <person name="Jogler C."/>
        </authorList>
    </citation>
    <scope>NUCLEOTIDE SEQUENCE [LARGE SCALE GENOMIC DNA]</scope>
    <source>
        <strain evidence="6 7">Mal15</strain>
    </source>
</reference>
<dbReference type="SUPFAM" id="SSF48452">
    <property type="entry name" value="TPR-like"/>
    <property type="match status" value="1"/>
</dbReference>
<dbReference type="PROSITE" id="PS50123">
    <property type="entry name" value="CHER"/>
    <property type="match status" value="1"/>
</dbReference>
<dbReference type="PANTHER" id="PTHR24422:SF19">
    <property type="entry name" value="CHEMOTAXIS PROTEIN METHYLTRANSFERASE"/>
    <property type="match status" value="1"/>
</dbReference>
<dbReference type="SUPFAM" id="SSF53335">
    <property type="entry name" value="S-adenosyl-L-methionine-dependent methyltransferases"/>
    <property type="match status" value="1"/>
</dbReference>
<proteinExistence type="predicted"/>
<dbReference type="SMART" id="SM00138">
    <property type="entry name" value="MeTrc"/>
    <property type="match status" value="1"/>
</dbReference>
<evidence type="ECO:0000256" key="3">
    <source>
        <dbReference type="ARBA" id="ARBA00022691"/>
    </source>
</evidence>
<name>A0A5B9MF49_9BACT</name>
<dbReference type="InterPro" id="IPR029063">
    <property type="entry name" value="SAM-dependent_MTases_sf"/>
</dbReference>
<organism evidence="6 7">
    <name type="scientific">Stieleria maiorica</name>
    <dbReference type="NCBI Taxonomy" id="2795974"/>
    <lineage>
        <taxon>Bacteria</taxon>
        <taxon>Pseudomonadati</taxon>
        <taxon>Planctomycetota</taxon>
        <taxon>Planctomycetia</taxon>
        <taxon>Pirellulales</taxon>
        <taxon>Pirellulaceae</taxon>
        <taxon>Stieleria</taxon>
    </lineage>
</organism>
<keyword evidence="1 6" id="KW-0489">Methyltransferase</keyword>
<feature type="compositionally biased region" description="Polar residues" evidence="4">
    <location>
        <begin position="298"/>
        <end position="325"/>
    </location>
</feature>
<dbReference type="AlphaFoldDB" id="A0A5B9MF49"/>
<dbReference type="InterPro" id="IPR011990">
    <property type="entry name" value="TPR-like_helical_dom_sf"/>
</dbReference>
<protein>
    <submittedName>
        <fullName evidence="6">Chemotaxis protein methyltransferase Cher2</fullName>
        <ecNumber evidence="6">2.1.1.80</ecNumber>
    </submittedName>
</protein>
<dbReference type="GO" id="GO:0008983">
    <property type="term" value="F:protein-glutamate O-methyltransferase activity"/>
    <property type="evidence" value="ECO:0007669"/>
    <property type="project" value="UniProtKB-EC"/>
</dbReference>
<accession>A0A5B9MF49</accession>
<dbReference type="SUPFAM" id="SSF47757">
    <property type="entry name" value="Chemotaxis receptor methyltransferase CheR, N-terminal domain"/>
    <property type="match status" value="1"/>
</dbReference>
<dbReference type="PANTHER" id="PTHR24422">
    <property type="entry name" value="CHEMOTAXIS PROTEIN METHYLTRANSFERASE"/>
    <property type="match status" value="1"/>
</dbReference>
<keyword evidence="7" id="KW-1185">Reference proteome</keyword>
<keyword evidence="2 6" id="KW-0808">Transferase</keyword>
<dbReference type="InterPro" id="IPR022642">
    <property type="entry name" value="CheR_C"/>
</dbReference>
<feature type="region of interest" description="Disordered" evidence="4">
    <location>
        <begin position="280"/>
        <end position="337"/>
    </location>
</feature>